<evidence type="ECO:0000313" key="4">
    <source>
        <dbReference type="Proteomes" id="UP000664303"/>
    </source>
</evidence>
<evidence type="ECO:0000256" key="1">
    <source>
        <dbReference type="SAM" id="Coils"/>
    </source>
</evidence>
<accession>A0A939IMW4</accession>
<dbReference type="Gene3D" id="1.20.5.300">
    <property type="match status" value="1"/>
</dbReference>
<sequence length="80" mass="8915">MRDPDILSPETVALLQELQSQLTFQEDTIASLNDALAAQQRELLVLRRQVELLKQQQDEHTAALSELPGGAAPAERPPHY</sequence>
<keyword evidence="1" id="KW-0175">Coiled coil</keyword>
<feature type="region of interest" description="Disordered" evidence="2">
    <location>
        <begin position="57"/>
        <end position="80"/>
    </location>
</feature>
<protein>
    <submittedName>
        <fullName evidence="3">SlyX family protein</fullName>
    </submittedName>
</protein>
<dbReference type="Proteomes" id="UP000664303">
    <property type="component" value="Unassembled WGS sequence"/>
</dbReference>
<comment type="caution">
    <text evidence="3">The sequence shown here is derived from an EMBL/GenBank/DDBJ whole genome shotgun (WGS) entry which is preliminary data.</text>
</comment>
<reference evidence="3" key="1">
    <citation type="submission" date="2021-02" db="EMBL/GenBank/DDBJ databases">
        <title>PHA producing bacteria isolated from coastal sediment in Guangdong, Shenzhen.</title>
        <authorList>
            <person name="Zheng W."/>
            <person name="Yu S."/>
            <person name="Huang Y."/>
        </authorList>
    </citation>
    <scope>NUCLEOTIDE SEQUENCE</scope>
    <source>
        <strain evidence="3">TN14-10</strain>
    </source>
</reference>
<feature type="coiled-coil region" evidence="1">
    <location>
        <begin position="15"/>
        <end position="56"/>
    </location>
</feature>
<dbReference type="RefSeq" id="WP_206561404.1">
    <property type="nucleotide sequence ID" value="NZ_JAFKCZ010000011.1"/>
</dbReference>
<evidence type="ECO:0000256" key="2">
    <source>
        <dbReference type="SAM" id="MobiDB-lite"/>
    </source>
</evidence>
<name>A0A939IMW4_9GAMM</name>
<dbReference type="Pfam" id="PF04102">
    <property type="entry name" value="SlyX"/>
    <property type="match status" value="1"/>
</dbReference>
<evidence type="ECO:0000313" key="3">
    <source>
        <dbReference type="EMBL" id="MBN7797955.1"/>
    </source>
</evidence>
<dbReference type="AlphaFoldDB" id="A0A939IMW4"/>
<dbReference type="EMBL" id="JAFKCZ010000011">
    <property type="protein sequence ID" value="MBN7797955.1"/>
    <property type="molecule type" value="Genomic_DNA"/>
</dbReference>
<keyword evidence="4" id="KW-1185">Reference proteome</keyword>
<dbReference type="InterPro" id="IPR007236">
    <property type="entry name" value="SlyX"/>
</dbReference>
<proteinExistence type="predicted"/>
<organism evidence="3 4">
    <name type="scientific">Parahaliea mediterranea</name>
    <dbReference type="NCBI Taxonomy" id="651086"/>
    <lineage>
        <taxon>Bacteria</taxon>
        <taxon>Pseudomonadati</taxon>
        <taxon>Pseudomonadota</taxon>
        <taxon>Gammaproteobacteria</taxon>
        <taxon>Cellvibrionales</taxon>
        <taxon>Halieaceae</taxon>
        <taxon>Parahaliea</taxon>
    </lineage>
</organism>
<gene>
    <name evidence="3" type="ORF">JYP50_15195</name>
</gene>